<feature type="domain" description="Serine aminopeptidase S33" evidence="1">
    <location>
        <begin position="238"/>
        <end position="297"/>
    </location>
</feature>
<dbReference type="InterPro" id="IPR029058">
    <property type="entry name" value="AB_hydrolase_fold"/>
</dbReference>
<dbReference type="PANTHER" id="PTHR43358:SF4">
    <property type="entry name" value="ALPHA_BETA HYDROLASE FOLD-1 DOMAIN-CONTAINING PROTEIN"/>
    <property type="match status" value="1"/>
</dbReference>
<accession>A0A3D9I2P6</accession>
<organism evidence="2 3">
    <name type="scientific">Cohnella lupini</name>
    <dbReference type="NCBI Taxonomy" id="1294267"/>
    <lineage>
        <taxon>Bacteria</taxon>
        <taxon>Bacillati</taxon>
        <taxon>Bacillota</taxon>
        <taxon>Bacilli</taxon>
        <taxon>Bacillales</taxon>
        <taxon>Paenibacillaceae</taxon>
        <taxon>Cohnella</taxon>
    </lineage>
</organism>
<dbReference type="SUPFAM" id="SSF53474">
    <property type="entry name" value="alpha/beta-Hydrolases"/>
    <property type="match status" value="1"/>
</dbReference>
<gene>
    <name evidence="2" type="ORF">DFP95_11587</name>
</gene>
<proteinExistence type="predicted"/>
<dbReference type="InterPro" id="IPR022742">
    <property type="entry name" value="Hydrolase_4"/>
</dbReference>
<dbReference type="Proteomes" id="UP000256869">
    <property type="component" value="Unassembled WGS sequence"/>
</dbReference>
<dbReference type="InterPro" id="IPR052920">
    <property type="entry name" value="DNA-binding_regulatory"/>
</dbReference>
<evidence type="ECO:0000259" key="1">
    <source>
        <dbReference type="Pfam" id="PF12146"/>
    </source>
</evidence>
<dbReference type="EMBL" id="QRDY01000015">
    <property type="protein sequence ID" value="RED56024.1"/>
    <property type="molecule type" value="Genomic_DNA"/>
</dbReference>
<name>A0A3D9I2P6_9BACL</name>
<dbReference type="PANTHER" id="PTHR43358">
    <property type="entry name" value="ALPHA/BETA-HYDROLASE"/>
    <property type="match status" value="1"/>
</dbReference>
<keyword evidence="3" id="KW-1185">Reference proteome</keyword>
<dbReference type="Pfam" id="PF12146">
    <property type="entry name" value="Hydrolase_4"/>
    <property type="match status" value="2"/>
</dbReference>
<evidence type="ECO:0000313" key="3">
    <source>
        <dbReference type="Proteomes" id="UP000256869"/>
    </source>
</evidence>
<comment type="caution">
    <text evidence="2">The sequence shown here is derived from an EMBL/GenBank/DDBJ whole genome shotgun (WGS) entry which is preliminary data.</text>
</comment>
<protein>
    <recommendedName>
        <fullName evidence="1">Serine aminopeptidase S33 domain-containing protein</fullName>
    </recommendedName>
</protein>
<dbReference type="AlphaFoldDB" id="A0A3D9I2P6"/>
<sequence length="318" mass="35231">MQMFITVLILLLIIAAALAGSSFYFYRVAVARADKSFLRRHPDLAELGASAEKNGESPFTFNKEWWNRQAFVDWSLTSDDGLRLEAYYLAANRPTDKTAILAHGYSGQADQMGEFARLFKDTLGFNVLIPDARGHGRSEGKYIGFGWPERKDIVDWIGEVLKHSGKKAQIVLHGISMGGATVMMTGGEPLPPNVKAIVEDCGYTSVKEQLSYQLKRMYRMPWFPMIPATSLVTKLLAGYFFGEASALAQVKKSKTPTLFIHGDADIFVPTRMVRELYASASADKSLYIVPGAGHGLARTTDPAGYDREISLFIGHYVK</sequence>
<feature type="domain" description="Serine aminopeptidase S33" evidence="1">
    <location>
        <begin position="95"/>
        <end position="199"/>
    </location>
</feature>
<reference evidence="2 3" key="1">
    <citation type="submission" date="2018-07" db="EMBL/GenBank/DDBJ databases">
        <title>Genomic Encyclopedia of Type Strains, Phase III (KMG-III): the genomes of soil and plant-associated and newly described type strains.</title>
        <authorList>
            <person name="Whitman W."/>
        </authorList>
    </citation>
    <scope>NUCLEOTIDE SEQUENCE [LARGE SCALE GENOMIC DNA]</scope>
    <source>
        <strain evidence="2 3">CECT 8236</strain>
    </source>
</reference>
<evidence type="ECO:0000313" key="2">
    <source>
        <dbReference type="EMBL" id="RED56024.1"/>
    </source>
</evidence>
<dbReference type="Gene3D" id="3.40.50.1820">
    <property type="entry name" value="alpha/beta hydrolase"/>
    <property type="match status" value="1"/>
</dbReference>